<dbReference type="Gene3D" id="3.30.9.10">
    <property type="entry name" value="D-Amino Acid Oxidase, subunit A, domain 2"/>
    <property type="match status" value="1"/>
</dbReference>
<comment type="caution">
    <text evidence="8">The sequence shown here is derived from an EMBL/GenBank/DDBJ whole genome shotgun (WGS) entry which is preliminary data.</text>
</comment>
<keyword evidence="3" id="KW-0408">Iron</keyword>
<keyword evidence="2" id="KW-0479">Metal-binding</keyword>
<dbReference type="InterPro" id="IPR036188">
    <property type="entry name" value="FAD/NAD-bd_sf"/>
</dbReference>
<dbReference type="GO" id="GO:0046872">
    <property type="term" value="F:metal ion binding"/>
    <property type="evidence" value="ECO:0007669"/>
    <property type="project" value="UniProtKB-KW"/>
</dbReference>
<evidence type="ECO:0000259" key="7">
    <source>
        <dbReference type="PROSITE" id="PS51296"/>
    </source>
</evidence>
<dbReference type="PANTHER" id="PTHR13847">
    <property type="entry name" value="SARCOSINE DEHYDROGENASE-RELATED"/>
    <property type="match status" value="1"/>
</dbReference>
<feature type="domain" description="Rieske" evidence="7">
    <location>
        <begin position="408"/>
        <end position="506"/>
    </location>
</feature>
<dbReference type="GO" id="GO:0051537">
    <property type="term" value="F:2 iron, 2 sulfur cluster binding"/>
    <property type="evidence" value="ECO:0007669"/>
    <property type="project" value="UniProtKB-KW"/>
</dbReference>
<keyword evidence="5" id="KW-1015">Disulfide bond</keyword>
<dbReference type="Pfam" id="PF01266">
    <property type="entry name" value="DAO"/>
    <property type="match status" value="1"/>
</dbReference>
<dbReference type="InterPro" id="IPR006076">
    <property type="entry name" value="FAD-dep_OxRdtase"/>
</dbReference>
<evidence type="ECO:0000256" key="3">
    <source>
        <dbReference type="ARBA" id="ARBA00023004"/>
    </source>
</evidence>
<keyword evidence="4" id="KW-0411">Iron-sulfur</keyword>
<dbReference type="SUPFAM" id="SSF51905">
    <property type="entry name" value="FAD/NAD(P)-binding domain"/>
    <property type="match status" value="1"/>
</dbReference>
<dbReference type="PANTHER" id="PTHR13847:SF274">
    <property type="entry name" value="RIESKE 2FE-2S IRON-SULFUR PROTEIN YHFW-RELATED"/>
    <property type="match status" value="1"/>
</dbReference>
<organism evidence="8 9">
    <name type="scientific">Leifsonia soli</name>
    <dbReference type="NCBI Taxonomy" id="582665"/>
    <lineage>
        <taxon>Bacteria</taxon>
        <taxon>Bacillati</taxon>
        <taxon>Actinomycetota</taxon>
        <taxon>Actinomycetes</taxon>
        <taxon>Micrococcales</taxon>
        <taxon>Microbacteriaceae</taxon>
        <taxon>Leifsonia</taxon>
    </lineage>
</organism>
<dbReference type="GO" id="GO:0016705">
    <property type="term" value="F:oxidoreductase activity, acting on paired donors, with incorporation or reduction of molecular oxygen"/>
    <property type="evidence" value="ECO:0007669"/>
    <property type="project" value="UniProtKB-ARBA"/>
</dbReference>
<dbReference type="InterPro" id="IPR005805">
    <property type="entry name" value="Rieske_Fe-S_prot_C"/>
</dbReference>
<evidence type="ECO:0000313" key="8">
    <source>
        <dbReference type="EMBL" id="NYD75234.1"/>
    </source>
</evidence>
<keyword evidence="9" id="KW-1185">Reference proteome</keyword>
<evidence type="ECO:0000256" key="1">
    <source>
        <dbReference type="ARBA" id="ARBA00022714"/>
    </source>
</evidence>
<feature type="region of interest" description="Disordered" evidence="6">
    <location>
        <begin position="482"/>
        <end position="506"/>
    </location>
</feature>
<evidence type="ECO:0000256" key="5">
    <source>
        <dbReference type="ARBA" id="ARBA00023157"/>
    </source>
</evidence>
<gene>
    <name evidence="8" type="ORF">BJ963_002753</name>
</gene>
<name>A0A852T3K6_9MICO</name>
<dbReference type="Gene3D" id="2.102.10.10">
    <property type="entry name" value="Rieske [2Fe-2S] iron-sulphur domain"/>
    <property type="match status" value="1"/>
</dbReference>
<sequence>MSTTSLWLETSPPIPTDAFEWDGRYDTIVVGGGLTGLATALMLARSGMRVLVLEARSVGAVTTGNTTGKVSLLQGTTLSSIRRHASEAVLCAYVDGNSAGQGWLLDFLEEQAVPYETRDAVTYATTLDGLDKLDAELAAARVAGLDAVEERTTELPFPVEGALTLGGQAQVHPLRVLAALAAEFRRLGGRIVEGERVTDVSAAKPAVVTSTSGTSRADQVVLATGTPILDRGLYFAKVEPTRSYVTAFRVPGDIPEAMYLSADAPTRSLRTATAADGSRLLLVGGNGHPAGRADSPAEKLADLTTWAERTFPGAERTHWWAAQDYRSANRIPFVGWLPRGRGRVYLATGYDKWGMTNAIASALSLTADLTGETLEWARVMHHRVTRPADIASGVAMNAGVGKAAVTEWASAQTAPEVGDEPVAEGTGTVGRRGRTPVAVSTVDGTTCALTAVCTHLGGVVRWNDAELSWDCPLHGSRFAPDGTVLEGPATQPLSPAPAARPAETGA</sequence>
<dbReference type="RefSeq" id="WP_179457232.1">
    <property type="nucleotide sequence ID" value="NZ_BAAAPX010000001.1"/>
</dbReference>
<dbReference type="SUPFAM" id="SSF50022">
    <property type="entry name" value="ISP domain"/>
    <property type="match status" value="1"/>
</dbReference>
<dbReference type="AlphaFoldDB" id="A0A852T3K6"/>
<keyword evidence="1" id="KW-0001">2Fe-2S</keyword>
<dbReference type="GO" id="GO:0016020">
    <property type="term" value="C:membrane"/>
    <property type="evidence" value="ECO:0007669"/>
    <property type="project" value="InterPro"/>
</dbReference>
<dbReference type="GO" id="GO:0004497">
    <property type="term" value="F:monooxygenase activity"/>
    <property type="evidence" value="ECO:0007669"/>
    <property type="project" value="UniProtKB-ARBA"/>
</dbReference>
<accession>A0A852T3K6</accession>
<dbReference type="EMBL" id="JACCBJ010000001">
    <property type="protein sequence ID" value="NYD75234.1"/>
    <property type="molecule type" value="Genomic_DNA"/>
</dbReference>
<dbReference type="Proteomes" id="UP000589620">
    <property type="component" value="Unassembled WGS sequence"/>
</dbReference>
<evidence type="ECO:0000256" key="4">
    <source>
        <dbReference type="ARBA" id="ARBA00023014"/>
    </source>
</evidence>
<feature type="region of interest" description="Disordered" evidence="6">
    <location>
        <begin position="411"/>
        <end position="434"/>
    </location>
</feature>
<evidence type="ECO:0000313" key="9">
    <source>
        <dbReference type="Proteomes" id="UP000589620"/>
    </source>
</evidence>
<protein>
    <submittedName>
        <fullName evidence="8">Glycine/D-amino acid oxidase-like deaminating enzyme/nitrite reductase/ring-hydroxylating ferredoxin subunit</fullName>
    </submittedName>
</protein>
<dbReference type="PROSITE" id="PS51296">
    <property type="entry name" value="RIESKE"/>
    <property type="match status" value="1"/>
</dbReference>
<evidence type="ECO:0000256" key="2">
    <source>
        <dbReference type="ARBA" id="ARBA00022723"/>
    </source>
</evidence>
<dbReference type="GO" id="GO:0005737">
    <property type="term" value="C:cytoplasm"/>
    <property type="evidence" value="ECO:0007669"/>
    <property type="project" value="TreeGrafter"/>
</dbReference>
<dbReference type="InterPro" id="IPR017941">
    <property type="entry name" value="Rieske_2Fe-2S"/>
</dbReference>
<dbReference type="PRINTS" id="PR00162">
    <property type="entry name" value="RIESKE"/>
</dbReference>
<dbReference type="Gene3D" id="3.50.50.60">
    <property type="entry name" value="FAD/NAD(P)-binding domain"/>
    <property type="match status" value="1"/>
</dbReference>
<evidence type="ECO:0000256" key="6">
    <source>
        <dbReference type="SAM" id="MobiDB-lite"/>
    </source>
</evidence>
<dbReference type="InterPro" id="IPR036922">
    <property type="entry name" value="Rieske_2Fe-2S_sf"/>
</dbReference>
<proteinExistence type="predicted"/>
<reference evidence="8 9" key="1">
    <citation type="submission" date="2020-07" db="EMBL/GenBank/DDBJ databases">
        <title>Sequencing the genomes of 1000 actinobacteria strains.</title>
        <authorList>
            <person name="Klenk H.-P."/>
        </authorList>
    </citation>
    <scope>NUCLEOTIDE SEQUENCE [LARGE SCALE GENOMIC DNA]</scope>
    <source>
        <strain evidence="8 9">DSM 23871</strain>
    </source>
</reference>
<dbReference type="Pfam" id="PF00355">
    <property type="entry name" value="Rieske"/>
    <property type="match status" value="1"/>
</dbReference>